<dbReference type="RefSeq" id="WP_157629896.1">
    <property type="nucleotide sequence ID" value="NZ_CP047990.1"/>
</dbReference>
<proteinExistence type="predicted"/>
<dbReference type="AlphaFoldDB" id="A0A5P5X604"/>
<protein>
    <submittedName>
        <fullName evidence="2">WbuE</fullName>
    </submittedName>
</protein>
<sequence length="366" mass="42157">MNKKIAIATFHKAHNYGAVLQAHALKKFLSNHNYKVKFYNYSPKWIENNYSLFPKFKGESFFGSLKRKVGYLIDINNRYKRHHGFNVFIKNELATWNEEELPNINCYIVGSDQIWNPKITKGFDALLFGLDEFQLSKPTISYAGSMESLSLDDVRKREFIDKLGNLKAIGVRESSLEKYITDNSNLTVQHVLDPTLLLRQKDWLTIAEKSKLRVEDKFVLVYENYTTPQTEAIAKSIANYYGVKVITIVAGASRHHAKEINATADPYDFVSLFQKAEFIITTSYHGLAFSLIFNKNFISLSVKDGVNNRATSLLNKIGLSEYMVNPDEFDIKDYNYIDYTKVNNRLNEERQVSASFLITNLERICD</sequence>
<evidence type="ECO:0000259" key="1">
    <source>
        <dbReference type="Pfam" id="PF04230"/>
    </source>
</evidence>
<organism evidence="2">
    <name type="scientific">Vibrio parahaemolyticus</name>
    <dbReference type="NCBI Taxonomy" id="670"/>
    <lineage>
        <taxon>Bacteria</taxon>
        <taxon>Pseudomonadati</taxon>
        <taxon>Pseudomonadota</taxon>
        <taxon>Gammaproteobacteria</taxon>
        <taxon>Vibrionales</taxon>
        <taxon>Vibrionaceae</taxon>
        <taxon>Vibrio</taxon>
    </lineage>
</organism>
<reference evidence="2" key="1">
    <citation type="journal article" date="2019" name="Int. J. Food Microbiol.">
        <title>Developing a novel molecular serotyping system based on capsular polysaccharide synthesis gene clusters of Vibrio parahaemolyticus.</title>
        <authorList>
            <person name="Pang Y."/>
            <person name="Guo X."/>
            <person name="Tian X."/>
            <person name="Liu F."/>
            <person name="Wang L."/>
            <person name="Wu J."/>
            <person name="Zhang S."/>
            <person name="Li S."/>
            <person name="Liu B."/>
        </authorList>
    </citation>
    <scope>NUCLEOTIDE SEQUENCE</scope>
    <source>
        <strain evidence="2">G3500</strain>
    </source>
</reference>
<dbReference type="EMBL" id="MK473657">
    <property type="protein sequence ID" value="QFF90670.1"/>
    <property type="molecule type" value="Genomic_DNA"/>
</dbReference>
<accession>A0A5P5X604</accession>
<dbReference type="InterPro" id="IPR007345">
    <property type="entry name" value="Polysacch_pyruvyl_Trfase"/>
</dbReference>
<gene>
    <name evidence="2" type="primary">wbuE</name>
</gene>
<evidence type="ECO:0000313" key="2">
    <source>
        <dbReference type="EMBL" id="QFF90670.1"/>
    </source>
</evidence>
<feature type="domain" description="Polysaccharide pyruvyl transferase" evidence="1">
    <location>
        <begin position="15"/>
        <end position="302"/>
    </location>
</feature>
<dbReference type="Pfam" id="PF04230">
    <property type="entry name" value="PS_pyruv_trans"/>
    <property type="match status" value="1"/>
</dbReference>
<name>A0A5P5X604_VIBPH</name>